<dbReference type="EMBL" id="JARK01000168">
    <property type="protein sequence ID" value="EYC41451.1"/>
    <property type="molecule type" value="Genomic_DNA"/>
</dbReference>
<organism evidence="2 3">
    <name type="scientific">Ancylostoma ceylanicum</name>
    <dbReference type="NCBI Taxonomy" id="53326"/>
    <lineage>
        <taxon>Eukaryota</taxon>
        <taxon>Metazoa</taxon>
        <taxon>Ecdysozoa</taxon>
        <taxon>Nematoda</taxon>
        <taxon>Chromadorea</taxon>
        <taxon>Rhabditida</taxon>
        <taxon>Rhabditina</taxon>
        <taxon>Rhabditomorpha</taxon>
        <taxon>Strongyloidea</taxon>
        <taxon>Ancylostomatidae</taxon>
        <taxon>Ancylostomatinae</taxon>
        <taxon>Ancylostoma</taxon>
    </lineage>
</organism>
<keyword evidence="3" id="KW-1185">Reference proteome</keyword>
<reference evidence="3" key="1">
    <citation type="journal article" date="2015" name="Nat. Genet.">
        <title>The genome and transcriptome of the zoonotic hookworm Ancylostoma ceylanicum identify infection-specific gene families.</title>
        <authorList>
            <person name="Schwarz E.M."/>
            <person name="Hu Y."/>
            <person name="Antoshechkin I."/>
            <person name="Miller M.M."/>
            <person name="Sternberg P.W."/>
            <person name="Aroian R.V."/>
        </authorList>
    </citation>
    <scope>NUCLEOTIDE SEQUENCE</scope>
    <source>
        <strain evidence="3">HY135</strain>
    </source>
</reference>
<dbReference type="AlphaFoldDB" id="A0A016WPC4"/>
<dbReference type="InterPro" id="IPR036880">
    <property type="entry name" value="Kunitz_BPTI_sf"/>
</dbReference>
<protein>
    <submittedName>
        <fullName evidence="2">Uncharacterized protein</fullName>
    </submittedName>
</protein>
<dbReference type="Proteomes" id="UP000024635">
    <property type="component" value="Unassembled WGS sequence"/>
</dbReference>
<dbReference type="PROSITE" id="PS51257">
    <property type="entry name" value="PROKAR_LIPOPROTEIN"/>
    <property type="match status" value="1"/>
</dbReference>
<feature type="chain" id="PRO_5001494820" evidence="1">
    <location>
        <begin position="18"/>
        <end position="81"/>
    </location>
</feature>
<proteinExistence type="predicted"/>
<feature type="signal peptide" evidence="1">
    <location>
        <begin position="1"/>
        <end position="17"/>
    </location>
</feature>
<accession>A0A016WPC4</accession>
<sequence>MKLLVAIVCVIIFSCSARKLYYCKAPFVPPANETCKEKHIMFTYDWTIEAKDKCKEVACCDCSGTYNIWPDRETCNELCFY</sequence>
<keyword evidence="1" id="KW-0732">Signal</keyword>
<evidence type="ECO:0000313" key="3">
    <source>
        <dbReference type="Proteomes" id="UP000024635"/>
    </source>
</evidence>
<comment type="caution">
    <text evidence="2">The sequence shown here is derived from an EMBL/GenBank/DDBJ whole genome shotgun (WGS) entry which is preliminary data.</text>
</comment>
<name>A0A016WPC4_9BILA</name>
<evidence type="ECO:0000313" key="2">
    <source>
        <dbReference type="EMBL" id="EYC41451.1"/>
    </source>
</evidence>
<dbReference type="GO" id="GO:0004867">
    <property type="term" value="F:serine-type endopeptidase inhibitor activity"/>
    <property type="evidence" value="ECO:0007669"/>
    <property type="project" value="InterPro"/>
</dbReference>
<gene>
    <name evidence="2" type="primary">Acey_s0568.g42</name>
    <name evidence="2" type="ORF">Y032_0568g42</name>
</gene>
<dbReference type="SUPFAM" id="SSF57362">
    <property type="entry name" value="BPTI-like"/>
    <property type="match status" value="1"/>
</dbReference>
<evidence type="ECO:0000256" key="1">
    <source>
        <dbReference type="SAM" id="SignalP"/>
    </source>
</evidence>